<dbReference type="GeneID" id="9688254"/>
<dbReference type="InterPro" id="IPR000008">
    <property type="entry name" value="C2_dom"/>
</dbReference>
<dbReference type="OMA" id="DHKQTRF"/>
<dbReference type="Gene3D" id="2.60.40.150">
    <property type="entry name" value="C2 domain"/>
    <property type="match status" value="1"/>
</dbReference>
<reference evidence="8 9" key="1">
    <citation type="journal article" date="2009" name="Science">
        <title>Green evolution and dynamic adaptations revealed by genomes of the marine picoeukaryotes Micromonas.</title>
        <authorList>
            <person name="Worden A.Z."/>
            <person name="Lee J.H."/>
            <person name="Mock T."/>
            <person name="Rouze P."/>
            <person name="Simmons M.P."/>
            <person name="Aerts A.L."/>
            <person name="Allen A.E."/>
            <person name="Cuvelier M.L."/>
            <person name="Derelle E."/>
            <person name="Everett M.V."/>
            <person name="Foulon E."/>
            <person name="Grimwood J."/>
            <person name="Gundlach H."/>
            <person name="Henrissat B."/>
            <person name="Napoli C."/>
            <person name="McDonald S.M."/>
            <person name="Parker M.S."/>
            <person name="Rombauts S."/>
            <person name="Salamov A."/>
            <person name="Von Dassow P."/>
            <person name="Badger J.H."/>
            <person name="Coutinho P.M."/>
            <person name="Demir E."/>
            <person name="Dubchak I."/>
            <person name="Gentemann C."/>
            <person name="Eikrem W."/>
            <person name="Gready J.E."/>
            <person name="John U."/>
            <person name="Lanier W."/>
            <person name="Lindquist E.A."/>
            <person name="Lucas S."/>
            <person name="Mayer K.F."/>
            <person name="Moreau H."/>
            <person name="Not F."/>
            <person name="Otillar R."/>
            <person name="Panaud O."/>
            <person name="Pangilinan J."/>
            <person name="Paulsen I."/>
            <person name="Piegu B."/>
            <person name="Poliakov A."/>
            <person name="Robbens S."/>
            <person name="Schmutz J."/>
            <person name="Toulza E."/>
            <person name="Wyss T."/>
            <person name="Zelensky A."/>
            <person name="Zhou K."/>
            <person name="Armbrust E.V."/>
            <person name="Bhattacharya D."/>
            <person name="Goodenough U.W."/>
            <person name="Van de Peer Y."/>
            <person name="Grigoriev I.V."/>
        </authorList>
    </citation>
    <scope>NUCLEOTIDE SEQUENCE [LARGE SCALE GENOMIC DNA]</scope>
    <source>
        <strain evidence="8 9">CCMP1545</strain>
    </source>
</reference>
<comment type="subcellular location">
    <subcellularLocation>
        <location evidence="1">Membrane</location>
        <topology evidence="1">Single-pass membrane protein</topology>
    </subcellularLocation>
</comment>
<dbReference type="RefSeq" id="XP_003062814.1">
    <property type="nucleotide sequence ID" value="XM_003062768.1"/>
</dbReference>
<dbReference type="AlphaFoldDB" id="C1N4L9"/>
<dbReference type="PANTHER" id="PTHR12546:SF33">
    <property type="entry name" value="SPERM VESICLE FUSION PROTEIN FER-1"/>
    <property type="match status" value="1"/>
</dbReference>
<evidence type="ECO:0000256" key="3">
    <source>
        <dbReference type="ARBA" id="ARBA00022737"/>
    </source>
</evidence>
<gene>
    <name evidence="8" type="ORF">MICPUCDRAFT_29414</name>
</gene>
<keyword evidence="2 6" id="KW-0812">Transmembrane</keyword>
<organism evidence="9">
    <name type="scientific">Micromonas pusilla (strain CCMP1545)</name>
    <name type="common">Picoplanktonic green alga</name>
    <dbReference type="NCBI Taxonomy" id="564608"/>
    <lineage>
        <taxon>Eukaryota</taxon>
        <taxon>Viridiplantae</taxon>
        <taxon>Chlorophyta</taxon>
        <taxon>Mamiellophyceae</taxon>
        <taxon>Mamiellales</taxon>
        <taxon>Mamiellaceae</taxon>
        <taxon>Micromonas</taxon>
    </lineage>
</organism>
<feature type="domain" description="C2" evidence="7">
    <location>
        <begin position="69"/>
        <end position="200"/>
    </location>
</feature>
<name>C1N4L9_MICPC</name>
<dbReference type="OrthoDB" id="496406at2759"/>
<dbReference type="KEGG" id="mpp:MICPUCDRAFT_29414"/>
<accession>C1N4L9</accession>
<keyword evidence="5 6" id="KW-0472">Membrane</keyword>
<evidence type="ECO:0000313" key="8">
    <source>
        <dbReference type="EMBL" id="EEH52753.1"/>
    </source>
</evidence>
<dbReference type="PROSITE" id="PS50004">
    <property type="entry name" value="C2"/>
    <property type="match status" value="1"/>
</dbReference>
<keyword evidence="4 6" id="KW-1133">Transmembrane helix</keyword>
<evidence type="ECO:0000259" key="7">
    <source>
        <dbReference type="PROSITE" id="PS50004"/>
    </source>
</evidence>
<dbReference type="GO" id="GO:0016020">
    <property type="term" value="C:membrane"/>
    <property type="evidence" value="ECO:0007669"/>
    <property type="project" value="UniProtKB-SubCell"/>
</dbReference>
<dbReference type="EMBL" id="GG663747">
    <property type="protein sequence ID" value="EEH52753.1"/>
    <property type="molecule type" value="Genomic_DNA"/>
</dbReference>
<dbReference type="InterPro" id="IPR035892">
    <property type="entry name" value="C2_domain_sf"/>
</dbReference>
<feature type="transmembrane region" description="Helical" evidence="6">
    <location>
        <begin position="384"/>
        <end position="402"/>
    </location>
</feature>
<dbReference type="GO" id="GO:0007009">
    <property type="term" value="P:plasma membrane organization"/>
    <property type="evidence" value="ECO:0007669"/>
    <property type="project" value="TreeGrafter"/>
</dbReference>
<evidence type="ECO:0000313" key="9">
    <source>
        <dbReference type="Proteomes" id="UP000001876"/>
    </source>
</evidence>
<dbReference type="Proteomes" id="UP000001876">
    <property type="component" value="Unassembled WGS sequence"/>
</dbReference>
<keyword evidence="3" id="KW-0677">Repeat</keyword>
<evidence type="ECO:0000256" key="2">
    <source>
        <dbReference type="ARBA" id="ARBA00022692"/>
    </source>
</evidence>
<proteinExistence type="predicted"/>
<dbReference type="CDD" id="cd00030">
    <property type="entry name" value="C2"/>
    <property type="match status" value="1"/>
</dbReference>
<protein>
    <submittedName>
        <fullName evidence="8">Predicted protein</fullName>
    </submittedName>
</protein>
<dbReference type="SUPFAM" id="SSF49562">
    <property type="entry name" value="C2 domain (Calcium/lipid-binding domain, CaLB)"/>
    <property type="match status" value="1"/>
</dbReference>
<dbReference type="eggNOG" id="KOG1326">
    <property type="taxonomic scope" value="Eukaryota"/>
</dbReference>
<evidence type="ECO:0000256" key="5">
    <source>
        <dbReference type="ARBA" id="ARBA00023136"/>
    </source>
</evidence>
<evidence type="ECO:0000256" key="6">
    <source>
        <dbReference type="SAM" id="Phobius"/>
    </source>
</evidence>
<dbReference type="PANTHER" id="PTHR12546">
    <property type="entry name" value="FER-1-LIKE"/>
    <property type="match status" value="1"/>
</dbReference>
<feature type="transmembrane region" description="Helical" evidence="6">
    <location>
        <begin position="274"/>
        <end position="295"/>
    </location>
</feature>
<keyword evidence="9" id="KW-1185">Reference proteome</keyword>
<evidence type="ECO:0000256" key="1">
    <source>
        <dbReference type="ARBA" id="ARBA00004167"/>
    </source>
</evidence>
<sequence length="434" mass="47019">MVCKVLDYDKGGKDDLIGSTTIDLEDRWFSDKWNADFAALPPLEMRRLSHPTATGSQGLVELFVEIFEEDGAIPRLFDVKPPEVIEVEMRVCVFKARGLVNKDFGGTNDAFVKCGLVGIDHKQTRFSETRETDTHYFSDEHKASFNYRLVYRFTLPVLKAKLRISAFDRDMIISTDSIGEAVIPLTSIALLDGADSGVWVPLYHPSKGAVKQGEVEIRIDMLPVSRAEIRPVGKGRNQPNRDPELPEPIRKKLSLLDPLGALATILGPEFMRKFLIITICMACTGGAGYLAVMFANDFFSAYVTMWVQKASGTYVPPPSPPSTTVIYQNGSSSLGDFDLDRSGANASASASLLGLEEDDALLGRAGGGDAGDALALASTPGARLFAAGAGAAFFAFLAARSLRRGLEEAVRKPLVRHRNGQSAAVSAGYETTTT</sequence>
<dbReference type="InterPro" id="IPR037721">
    <property type="entry name" value="Ferlin"/>
</dbReference>
<dbReference type="Pfam" id="PF00168">
    <property type="entry name" value="C2"/>
    <property type="match status" value="2"/>
</dbReference>
<evidence type="ECO:0000256" key="4">
    <source>
        <dbReference type="ARBA" id="ARBA00022989"/>
    </source>
</evidence>